<dbReference type="SUPFAM" id="SSF51261">
    <property type="entry name" value="Duplicated hybrid motif"/>
    <property type="match status" value="1"/>
</dbReference>
<gene>
    <name evidence="4" type="ORF">HELGO_WM28966</name>
</gene>
<evidence type="ECO:0000256" key="1">
    <source>
        <dbReference type="ARBA" id="ARBA00022729"/>
    </source>
</evidence>
<sequence>MKRFSYILFVLLLLLGINSLYGQSRTDLEKKRQSVNQQINKTNQLLHKTASNKKATFKRLNALESQIGTSAIVIQDAAQRVAILDTMIDRKMTVVEELEDDLAVLKENYKKLIRQLYRYKITKSVLAFFWSANSFNHTYQRWVYVQHLEKYRSVQATFIRKVQTDLGRRINELEAQKTEKDQLLQQELVEKQVLDKEKANKAYLISKLKKQEGTLRADLKRKKRYKTQLSKKIEKAILQQIAVAKEAARKYQQKKATSKTSTPKSPVLESIDYETVASKQFAQQKGKLMWPIYQGKIIGSYGRHQHPLFKDVQVNNNGIDIQGQYNSVVRNIYQGQVVSVFTIPGYQNAVMVKHGAYYTTYSNVAKVYVKQGQKLKQGGQIGTIGRDSNGGGHLLHFEIWHNKYKENPALWLKP</sequence>
<accession>A0A6S6S874</accession>
<keyword evidence="2" id="KW-0175">Coiled coil</keyword>
<dbReference type="PANTHER" id="PTHR21666">
    <property type="entry name" value="PEPTIDASE-RELATED"/>
    <property type="match status" value="1"/>
</dbReference>
<evidence type="ECO:0000259" key="3">
    <source>
        <dbReference type="Pfam" id="PF01551"/>
    </source>
</evidence>
<dbReference type="InterPro" id="IPR011055">
    <property type="entry name" value="Dup_hybrid_motif"/>
</dbReference>
<proteinExistence type="predicted"/>
<dbReference type="CDD" id="cd12797">
    <property type="entry name" value="M23_peptidase"/>
    <property type="match status" value="1"/>
</dbReference>
<dbReference type="Pfam" id="PF01551">
    <property type="entry name" value="Peptidase_M23"/>
    <property type="match status" value="1"/>
</dbReference>
<dbReference type="EMBL" id="CACVAQ010000023">
    <property type="protein sequence ID" value="CAA6799190.1"/>
    <property type="molecule type" value="Genomic_DNA"/>
</dbReference>
<reference evidence="4" key="1">
    <citation type="submission" date="2020-01" db="EMBL/GenBank/DDBJ databases">
        <authorList>
            <person name="Meier V. D."/>
            <person name="Meier V D."/>
        </authorList>
    </citation>
    <scope>NUCLEOTIDE SEQUENCE</scope>
    <source>
        <strain evidence="4">HLG_WM_MAG_10</strain>
    </source>
</reference>
<feature type="domain" description="M23ase beta-sheet core" evidence="3">
    <location>
        <begin position="316"/>
        <end position="408"/>
    </location>
</feature>
<dbReference type="InterPro" id="IPR016047">
    <property type="entry name" value="M23ase_b-sheet_dom"/>
</dbReference>
<name>A0A6S6S874_9BACT</name>
<feature type="coiled-coil region" evidence="2">
    <location>
        <begin position="88"/>
        <end position="115"/>
    </location>
</feature>
<dbReference type="InterPro" id="IPR050570">
    <property type="entry name" value="Cell_wall_metabolism_enzyme"/>
</dbReference>
<organism evidence="4">
    <name type="scientific">uncultured Aureispira sp</name>
    <dbReference type="NCBI Taxonomy" id="1331704"/>
    <lineage>
        <taxon>Bacteria</taxon>
        <taxon>Pseudomonadati</taxon>
        <taxon>Bacteroidota</taxon>
        <taxon>Saprospiria</taxon>
        <taxon>Saprospirales</taxon>
        <taxon>Saprospiraceae</taxon>
        <taxon>Aureispira</taxon>
        <taxon>environmental samples</taxon>
    </lineage>
</organism>
<dbReference type="Gene3D" id="6.10.250.3150">
    <property type="match status" value="1"/>
</dbReference>
<evidence type="ECO:0000256" key="2">
    <source>
        <dbReference type="SAM" id="Coils"/>
    </source>
</evidence>
<keyword evidence="1" id="KW-0732">Signal</keyword>
<dbReference type="Gene3D" id="2.70.70.10">
    <property type="entry name" value="Glucose Permease (Domain IIA)"/>
    <property type="match status" value="1"/>
</dbReference>
<protein>
    <recommendedName>
        <fullName evidence="3">M23ase beta-sheet core domain-containing protein</fullName>
    </recommendedName>
</protein>
<evidence type="ECO:0000313" key="4">
    <source>
        <dbReference type="EMBL" id="CAA6799190.1"/>
    </source>
</evidence>
<dbReference type="PANTHER" id="PTHR21666:SF289">
    <property type="entry name" value="L-ALA--D-GLU ENDOPEPTIDASE"/>
    <property type="match status" value="1"/>
</dbReference>
<dbReference type="AlphaFoldDB" id="A0A6S6S874"/>
<dbReference type="GO" id="GO:0004222">
    <property type="term" value="F:metalloendopeptidase activity"/>
    <property type="evidence" value="ECO:0007669"/>
    <property type="project" value="TreeGrafter"/>
</dbReference>